<evidence type="ECO:0000313" key="1">
    <source>
        <dbReference type="EMBL" id="CAG7716026.1"/>
    </source>
</evidence>
<reference evidence="1" key="1">
    <citation type="submission" date="2021-06" db="EMBL/GenBank/DDBJ databases">
        <authorList>
            <person name="Hodson N. C."/>
            <person name="Mongue J. A."/>
            <person name="Jaron S. K."/>
        </authorList>
    </citation>
    <scope>NUCLEOTIDE SEQUENCE</scope>
</reference>
<sequence>MGTDHRRPELTEMKKEPLIYPYLGKGSQGFPFQTNSERSGQSTDNFPSVLSVKLILAYLQEPLFWNKKKEGE</sequence>
<name>A0A8J2NKA3_9HEXA</name>
<dbReference type="EMBL" id="CAJVCH010035437">
    <property type="protein sequence ID" value="CAG7716026.1"/>
    <property type="molecule type" value="Genomic_DNA"/>
</dbReference>
<dbReference type="Proteomes" id="UP000708208">
    <property type="component" value="Unassembled WGS sequence"/>
</dbReference>
<proteinExistence type="predicted"/>
<protein>
    <submittedName>
        <fullName evidence="1">Uncharacterized protein</fullName>
    </submittedName>
</protein>
<dbReference type="AlphaFoldDB" id="A0A8J2NKA3"/>
<keyword evidence="2" id="KW-1185">Reference proteome</keyword>
<comment type="caution">
    <text evidence="1">The sequence shown here is derived from an EMBL/GenBank/DDBJ whole genome shotgun (WGS) entry which is preliminary data.</text>
</comment>
<accession>A0A8J2NKA3</accession>
<organism evidence="1 2">
    <name type="scientific">Allacma fusca</name>
    <dbReference type="NCBI Taxonomy" id="39272"/>
    <lineage>
        <taxon>Eukaryota</taxon>
        <taxon>Metazoa</taxon>
        <taxon>Ecdysozoa</taxon>
        <taxon>Arthropoda</taxon>
        <taxon>Hexapoda</taxon>
        <taxon>Collembola</taxon>
        <taxon>Symphypleona</taxon>
        <taxon>Sminthuridae</taxon>
        <taxon>Allacma</taxon>
    </lineage>
</organism>
<evidence type="ECO:0000313" key="2">
    <source>
        <dbReference type="Proteomes" id="UP000708208"/>
    </source>
</evidence>
<gene>
    <name evidence="1" type="ORF">AFUS01_LOCUS5556</name>
</gene>